<proteinExistence type="predicted"/>
<feature type="region of interest" description="Disordered" evidence="1">
    <location>
        <begin position="506"/>
        <end position="559"/>
    </location>
</feature>
<dbReference type="EMBL" id="JAVFKD010000002">
    <property type="protein sequence ID" value="KAK5997173.1"/>
    <property type="molecule type" value="Genomic_DNA"/>
</dbReference>
<reference evidence="2 3" key="1">
    <citation type="submission" date="2024-01" db="EMBL/GenBank/DDBJ databases">
        <title>Complete genome of Cladobotryum mycophilum ATHUM6906.</title>
        <authorList>
            <person name="Christinaki A.C."/>
            <person name="Myridakis A.I."/>
            <person name="Kouvelis V.N."/>
        </authorList>
    </citation>
    <scope>NUCLEOTIDE SEQUENCE [LARGE SCALE GENOMIC DNA]</scope>
    <source>
        <strain evidence="2 3">ATHUM6906</strain>
    </source>
</reference>
<gene>
    <name evidence="2" type="ORF">PT974_02526</name>
</gene>
<sequence length="559" mass="64236">MARPYGYTPYQHYARDFSSALPAFDPGKKRHRSSASPDPRQTKKRAIQFEELPGGSFREVIIIDDSPPPPDDKEADDNEHLLTTRDDTPPSSRKDTETSFIRRQLFKGIDLGFEKERAAVSIRRSTNVAPAQDIVNEIFRLDPDYESTTGALHLDECYGARSRMILPDREVYRPHWMTEMKRSRRRIQKHIDMRMDYIQYAASRYNTIAGLENQNPFRAVAHTEESTHWITCSFESLHALLEDACRTHGYRKLELDRLVFLRMHFHGAPCQKPLLLSEQDFQLPLPWYSRNEMLIDANTGSITIYETDIFDEKGVRTTWTWVKILKPVLEMHNNAPLPPVLAVPSIHQGLHTYGNDLMESMVWPDKCLSAIYPKPEDAFHFDLSDHTPDENKKRYTQPGTIGIAFRYSKNGVPTFACSERPDRLRAMGFDPEFLSVTDMPAFYEDDDDTWWEFFHQKATKNREMWEAVRKSMAENLCLMRGISKPGTGWVTVGPEADVVQAVETEQATKDGQITDTEKATATEQTEETRTALETEKTTKDDQNTENSQVASEKGDEATH</sequence>
<protein>
    <submittedName>
        <fullName evidence="2">Uncharacterized protein</fullName>
    </submittedName>
</protein>
<feature type="compositionally biased region" description="Basic and acidic residues" evidence="1">
    <location>
        <begin position="78"/>
        <end position="97"/>
    </location>
</feature>
<keyword evidence="3" id="KW-1185">Reference proteome</keyword>
<evidence type="ECO:0000313" key="3">
    <source>
        <dbReference type="Proteomes" id="UP001338125"/>
    </source>
</evidence>
<feature type="compositionally biased region" description="Basic and acidic residues" evidence="1">
    <location>
        <begin position="515"/>
        <end position="542"/>
    </location>
</feature>
<feature type="region of interest" description="Disordered" evidence="1">
    <location>
        <begin position="20"/>
        <end position="98"/>
    </location>
</feature>
<comment type="caution">
    <text evidence="2">The sequence shown here is derived from an EMBL/GenBank/DDBJ whole genome shotgun (WGS) entry which is preliminary data.</text>
</comment>
<accession>A0ABR0SYF7</accession>
<name>A0ABR0SYF7_9HYPO</name>
<organism evidence="2 3">
    <name type="scientific">Cladobotryum mycophilum</name>
    <dbReference type="NCBI Taxonomy" id="491253"/>
    <lineage>
        <taxon>Eukaryota</taxon>
        <taxon>Fungi</taxon>
        <taxon>Dikarya</taxon>
        <taxon>Ascomycota</taxon>
        <taxon>Pezizomycotina</taxon>
        <taxon>Sordariomycetes</taxon>
        <taxon>Hypocreomycetidae</taxon>
        <taxon>Hypocreales</taxon>
        <taxon>Hypocreaceae</taxon>
        <taxon>Cladobotryum</taxon>
    </lineage>
</organism>
<dbReference type="Proteomes" id="UP001338125">
    <property type="component" value="Unassembled WGS sequence"/>
</dbReference>
<evidence type="ECO:0000256" key="1">
    <source>
        <dbReference type="SAM" id="MobiDB-lite"/>
    </source>
</evidence>
<evidence type="ECO:0000313" key="2">
    <source>
        <dbReference type="EMBL" id="KAK5997173.1"/>
    </source>
</evidence>